<evidence type="ECO:0000313" key="8">
    <source>
        <dbReference type="EnsemblMetazoa" id="AALFPA23_020730.P30606"/>
    </source>
</evidence>
<dbReference type="RefSeq" id="XP_019537348.3">
    <property type="nucleotide sequence ID" value="XM_019681803.3"/>
</dbReference>
<dbReference type="InterPro" id="IPR045080">
    <property type="entry name" value="BRCT_XRCC1_rpt1"/>
</dbReference>
<feature type="compositionally biased region" description="Polar residues" evidence="6">
    <location>
        <begin position="375"/>
        <end position="389"/>
    </location>
</feature>
<dbReference type="Pfam" id="PF01834">
    <property type="entry name" value="XRCC1_N"/>
    <property type="match status" value="1"/>
</dbReference>
<organism evidence="8 9">
    <name type="scientific">Aedes albopictus</name>
    <name type="common">Asian tiger mosquito</name>
    <name type="synonym">Stegomyia albopicta</name>
    <dbReference type="NCBI Taxonomy" id="7160"/>
    <lineage>
        <taxon>Eukaryota</taxon>
        <taxon>Metazoa</taxon>
        <taxon>Ecdysozoa</taxon>
        <taxon>Arthropoda</taxon>
        <taxon>Hexapoda</taxon>
        <taxon>Insecta</taxon>
        <taxon>Pterygota</taxon>
        <taxon>Neoptera</taxon>
        <taxon>Endopterygota</taxon>
        <taxon>Diptera</taxon>
        <taxon>Nematocera</taxon>
        <taxon>Culicoidea</taxon>
        <taxon>Culicidae</taxon>
        <taxon>Culicinae</taxon>
        <taxon>Aedini</taxon>
        <taxon>Aedes</taxon>
        <taxon>Stegomyia</taxon>
    </lineage>
</organism>
<dbReference type="PROSITE" id="PS50172">
    <property type="entry name" value="BRCT"/>
    <property type="match status" value="2"/>
</dbReference>
<proteinExistence type="predicted"/>
<evidence type="ECO:0000256" key="4">
    <source>
        <dbReference type="ARBA" id="ARBA00023204"/>
    </source>
</evidence>
<feature type="compositionally biased region" description="Acidic residues" evidence="6">
    <location>
        <begin position="558"/>
        <end position="569"/>
    </location>
</feature>
<dbReference type="InterPro" id="IPR001357">
    <property type="entry name" value="BRCT_dom"/>
</dbReference>
<dbReference type="Proteomes" id="UP000069940">
    <property type="component" value="Unassembled WGS sequence"/>
</dbReference>
<feature type="compositionally biased region" description="Basic and acidic residues" evidence="6">
    <location>
        <begin position="399"/>
        <end position="436"/>
    </location>
</feature>
<feature type="compositionally biased region" description="Basic and acidic residues" evidence="6">
    <location>
        <begin position="295"/>
        <end position="360"/>
    </location>
</feature>
<protein>
    <recommendedName>
        <fullName evidence="7">BRCT domain-containing protein</fullName>
    </recommendedName>
</protein>
<feature type="region of interest" description="Disordered" evidence="6">
    <location>
        <begin position="639"/>
        <end position="664"/>
    </location>
</feature>
<dbReference type="SUPFAM" id="SSF49785">
    <property type="entry name" value="Galactose-binding domain-like"/>
    <property type="match status" value="1"/>
</dbReference>
<dbReference type="InterPro" id="IPR008979">
    <property type="entry name" value="Galactose-bd-like_sf"/>
</dbReference>
<reference evidence="9" key="1">
    <citation type="journal article" date="2015" name="Proc. Natl. Acad. Sci. U.S.A.">
        <title>Genome sequence of the Asian Tiger mosquito, Aedes albopictus, reveals insights into its biology, genetics, and evolution.</title>
        <authorList>
            <person name="Chen X.G."/>
            <person name="Jiang X."/>
            <person name="Gu J."/>
            <person name="Xu M."/>
            <person name="Wu Y."/>
            <person name="Deng Y."/>
            <person name="Zhang C."/>
            <person name="Bonizzoni M."/>
            <person name="Dermauw W."/>
            <person name="Vontas J."/>
            <person name="Armbruster P."/>
            <person name="Huang X."/>
            <person name="Yang Y."/>
            <person name="Zhang H."/>
            <person name="He W."/>
            <person name="Peng H."/>
            <person name="Liu Y."/>
            <person name="Wu K."/>
            <person name="Chen J."/>
            <person name="Lirakis M."/>
            <person name="Topalis P."/>
            <person name="Van Leeuwen T."/>
            <person name="Hall A.B."/>
            <person name="Jiang X."/>
            <person name="Thorpe C."/>
            <person name="Mueller R.L."/>
            <person name="Sun C."/>
            <person name="Waterhouse R.M."/>
            <person name="Yan G."/>
            <person name="Tu Z.J."/>
            <person name="Fang X."/>
            <person name="James A.A."/>
        </authorList>
    </citation>
    <scope>NUCLEOTIDE SEQUENCE [LARGE SCALE GENOMIC DNA]</scope>
    <source>
        <strain evidence="9">Foshan</strain>
    </source>
</reference>
<dbReference type="Pfam" id="PF12738">
    <property type="entry name" value="PTCB-BRCT"/>
    <property type="match status" value="1"/>
</dbReference>
<dbReference type="InterPro" id="IPR036420">
    <property type="entry name" value="BRCT_dom_sf"/>
</dbReference>
<comment type="subcellular location">
    <subcellularLocation>
        <location evidence="1">Nucleus</location>
    </subcellularLocation>
</comment>
<accession>A0ABM1ZQM3</accession>
<dbReference type="PANTHER" id="PTHR11370">
    <property type="entry name" value="DNA-REPAIR PROTEIN XRCC1"/>
    <property type="match status" value="1"/>
</dbReference>
<evidence type="ECO:0000256" key="3">
    <source>
        <dbReference type="ARBA" id="ARBA00022763"/>
    </source>
</evidence>
<dbReference type="SUPFAM" id="SSF52113">
    <property type="entry name" value="BRCT domain"/>
    <property type="match status" value="2"/>
</dbReference>
<keyword evidence="5" id="KW-0539">Nucleus</keyword>
<reference evidence="8" key="2">
    <citation type="submission" date="2025-05" db="UniProtKB">
        <authorList>
            <consortium name="EnsemblMetazoa"/>
        </authorList>
    </citation>
    <scope>IDENTIFICATION</scope>
    <source>
        <strain evidence="8">Foshan</strain>
    </source>
</reference>
<keyword evidence="4" id="KW-0234">DNA repair</keyword>
<dbReference type="EnsemblMetazoa" id="AALFPA23_020730.R30606">
    <property type="protein sequence ID" value="AALFPA23_020730.P30606"/>
    <property type="gene ID" value="AALFPA23_020730"/>
</dbReference>
<sequence length="755" mass="85308">MPNVVFKSVESFSSEDPSFPASNLLGKDARKWKCRDAGEKNAFVVLRLEKPLTINGIDVGNEHSAFVEVLVARSGPTNPEYKEILLTSSFMTPIESRNSTNTNRVRCFTQDALIESVARGQWDLVKIICTQPFNSRVQYGLSFVTVHCPSAERKHERELIPAEKKSLVPDKFKKQIQEVAEKGEEPKVTKLGRFTIREESPDSDEGNNSASLFARWKESRNGIAGTGSPKVTSSPSNVVSTAAAIRNASTPAAVKNRHSTPMASRKPVAITPKTKPRLFDDDDDDDEVAKKPLNRNRDSLLYDKDDDRPNEKLEKKMAEDRARAQREKDAKADKEKRDRALVEKKAKVHDTSASKFKDFLFDDPPNGTKDDSPKKISSSQEKPNRSRSPSAEKAKHKRHDSDKGDEKHQRDKKPSEERKKRPSESPVKRDRSKEEGSSSSKKPKLQQPSRNKDDEEDGSKRKPATYKPFNKLLENVVLVISGIQNPDRANLRNQALAMGAKYKSDWDSSCTHLICAFKNTPKYNQVHGKGKIVKKDWIERCHALRKRLSWRKFALDSNDAEQTDSEGEIIDISKKPSGSSPSKRGEERSRETREEPVRETDEEALAHYDLDDVVMVEDAKPNTVEVSGSDTEEEIERVKQMQQKKPTEDASGMYDKSTEDEGSQSTADAFAPLDFFKGKSFFIDSDVGAVDMIKLERYVKLYKGSTTKTATEADYVVTRNRKPMGDSFKGEIIKPLWVYECHDMECLIPTQRYRP</sequence>
<keyword evidence="9" id="KW-1185">Reference proteome</keyword>
<dbReference type="Gene3D" id="2.60.120.260">
    <property type="entry name" value="Galactose-binding domain-like"/>
    <property type="match status" value="1"/>
</dbReference>
<feature type="domain" description="BRCT" evidence="7">
    <location>
        <begin position="468"/>
        <end position="555"/>
    </location>
</feature>
<evidence type="ECO:0000313" key="9">
    <source>
        <dbReference type="Proteomes" id="UP000069940"/>
    </source>
</evidence>
<evidence type="ECO:0000259" key="7">
    <source>
        <dbReference type="PROSITE" id="PS50172"/>
    </source>
</evidence>
<evidence type="ECO:0000256" key="5">
    <source>
        <dbReference type="ARBA" id="ARBA00023242"/>
    </source>
</evidence>
<dbReference type="SMART" id="SM00292">
    <property type="entry name" value="BRCT"/>
    <property type="match status" value="2"/>
</dbReference>
<evidence type="ECO:0000256" key="2">
    <source>
        <dbReference type="ARBA" id="ARBA00022737"/>
    </source>
</evidence>
<feature type="domain" description="BRCT" evidence="7">
    <location>
        <begin position="671"/>
        <end position="755"/>
    </location>
</feature>
<feature type="compositionally biased region" description="Basic and acidic residues" evidence="6">
    <location>
        <begin position="583"/>
        <end position="603"/>
    </location>
</feature>
<feature type="compositionally biased region" description="Low complexity" evidence="6">
    <location>
        <begin position="437"/>
        <end position="449"/>
    </location>
</feature>
<dbReference type="GeneID" id="109408466"/>
<dbReference type="Gene3D" id="3.40.50.10190">
    <property type="entry name" value="BRCT domain"/>
    <property type="match status" value="2"/>
</dbReference>
<keyword evidence="2" id="KW-0677">Repeat</keyword>
<evidence type="ECO:0000256" key="1">
    <source>
        <dbReference type="ARBA" id="ARBA00004123"/>
    </source>
</evidence>
<keyword evidence="3" id="KW-0227">DNA damage</keyword>
<feature type="region of interest" description="Disordered" evidence="6">
    <location>
        <begin position="249"/>
        <end position="467"/>
    </location>
</feature>
<dbReference type="CDD" id="cd17725">
    <property type="entry name" value="BRCT_XRCC1_rpt1"/>
    <property type="match status" value="1"/>
</dbReference>
<dbReference type="PANTHER" id="PTHR11370:SF5">
    <property type="entry name" value="DNA REPAIR PROTEIN XRCC1"/>
    <property type="match status" value="1"/>
</dbReference>
<feature type="region of interest" description="Disordered" evidence="6">
    <location>
        <begin position="557"/>
        <end position="603"/>
    </location>
</feature>
<evidence type="ECO:0000256" key="6">
    <source>
        <dbReference type="SAM" id="MobiDB-lite"/>
    </source>
</evidence>
<dbReference type="InterPro" id="IPR002706">
    <property type="entry name" value="Xrcc1_N"/>
</dbReference>
<name>A0ABM1ZQM3_AEDAL</name>